<sequence length="368" mass="40474">MGLLDLFVPTVKAASPEASISIEAAESLYPVNTLNSLGGYYFMGNQTATRTEAMGVPALARARNIICTTLGSFEMHTRNIATGEKVQQPRVINQPDPRIAGSAFWSWLAEDILFYGYGYARVMQRYADTGRIQAMERIDPLRVTVTTNGNGTEIDGYAVDGSTIDPSELVVFTGLDEGILNRAGRTIRAASALEKTAYDFAINPNPQTILKNSGVALPKDRVAALVAAFKNRTSKAVTFLNGDVSIETVGYDPKNLQLNEARGYLALELCRAAGLPAYFASAEPNSFTYSNAVSERRSLVDYSLRPLMTCIEQRMSLSDFTPLGQDVKFDLDDFLRGNPYERAQVYEILNRIGAMSIEEIREEEDLLL</sequence>
<dbReference type="InterPro" id="IPR006944">
    <property type="entry name" value="Phage/GTA_portal"/>
</dbReference>
<keyword evidence="2" id="KW-1162">Viral penetration into host cytoplasm</keyword>
<keyword evidence="3" id="KW-0231">Viral genome packaging</keyword>
<reference evidence="4" key="1">
    <citation type="submission" date="2020-05" db="EMBL/GenBank/DDBJ databases">
        <authorList>
            <person name="Chiriac C."/>
            <person name="Salcher M."/>
            <person name="Ghai R."/>
            <person name="Kavagutti S V."/>
        </authorList>
    </citation>
    <scope>NUCLEOTIDE SEQUENCE</scope>
</reference>
<dbReference type="Gene3D" id="1.20.1270.210">
    <property type="match status" value="1"/>
</dbReference>
<gene>
    <name evidence="4" type="ORF">UFOVP362_3</name>
</gene>
<proteinExistence type="predicted"/>
<evidence type="ECO:0000313" key="4">
    <source>
        <dbReference type="EMBL" id="CAB5222129.1"/>
    </source>
</evidence>
<keyword evidence="2" id="KW-1171">Viral genome ejection through host cell envelope</keyword>
<evidence type="ECO:0000256" key="2">
    <source>
        <dbReference type="ARBA" id="ARBA00023009"/>
    </source>
</evidence>
<dbReference type="Pfam" id="PF04860">
    <property type="entry name" value="Phage_portal"/>
    <property type="match status" value="1"/>
</dbReference>
<dbReference type="Gene3D" id="3.30.1120.70">
    <property type="match status" value="1"/>
</dbReference>
<dbReference type="Gene3D" id="3.40.140.120">
    <property type="match status" value="1"/>
</dbReference>
<protein>
    <submittedName>
        <fullName evidence="4">Portal_HK97, phage portal protein, HK97 family</fullName>
    </submittedName>
</protein>
<dbReference type="EMBL" id="LR798299">
    <property type="protein sequence ID" value="CAB5222129.1"/>
    <property type="molecule type" value="Genomic_DNA"/>
</dbReference>
<evidence type="ECO:0000256" key="1">
    <source>
        <dbReference type="ARBA" id="ARBA00022950"/>
    </source>
</evidence>
<name>A0A6J7WVI0_9CAUD</name>
<evidence type="ECO:0000256" key="3">
    <source>
        <dbReference type="ARBA" id="ARBA00023219"/>
    </source>
</evidence>
<accession>A0A6J7WVI0</accession>
<keyword evidence="1" id="KW-0118">Viral capsid assembly</keyword>
<keyword evidence="2" id="KW-1160">Virus entry into host cell</keyword>
<keyword evidence="1" id="KW-1188">Viral release from host cell</keyword>
<organism evidence="4">
    <name type="scientific">uncultured Caudovirales phage</name>
    <dbReference type="NCBI Taxonomy" id="2100421"/>
    <lineage>
        <taxon>Viruses</taxon>
        <taxon>Duplodnaviria</taxon>
        <taxon>Heunggongvirae</taxon>
        <taxon>Uroviricota</taxon>
        <taxon>Caudoviricetes</taxon>
        <taxon>Peduoviridae</taxon>
        <taxon>Maltschvirus</taxon>
        <taxon>Maltschvirus maltsch</taxon>
    </lineage>
</organism>